<feature type="region of interest" description="Disordered" evidence="1">
    <location>
        <begin position="522"/>
        <end position="550"/>
    </location>
</feature>
<protein>
    <recommendedName>
        <fullName evidence="4">Ig-like domain-containing protein</fullName>
    </recommendedName>
</protein>
<dbReference type="Pfam" id="PF09136">
    <property type="entry name" value="Glucodextran_B"/>
    <property type="match status" value="1"/>
</dbReference>
<sequence>MSYQWLKNETIINGATSSTYNTPVTSMADHGAKFKCLIRNEAGETPSNDASLTVLLKPTAIINSPSNGTLINNVNPILDYTITNGEIANITLNEIDIPTRKGQTLTLLQDREYTLVATVKNETGYTVTDTSVFTLDSTKPSITVNGVTEGQIAQSVTPIITIEDINLNESEINLDYEPYSPNTPITTAGDHELFISADDLAGNSNTVTIHFTIDPNAPIIAITGVTDGQVTNQNLTIGVDISDTDPDPSKDIIKLDGENFTPGSTVSAEGNHELTVSATDLADNPALTTIHFTIDKTAPVVEITSPANNAVANTSTMTVSGTTSEPVKEVRIFLNSTVVRTVTQAAGTFSSFSETGIQLTAGQNILQAIAKDLAGNEGNTGPAYITYEAPNTETTTPNNQPYVIPLFPTSPTTPATSQDDSDIIPKGPSQNSPSKIEASLRSHSAANPLDRKGFVPDFASTSAFQQNQRNPLDFAQIGNNQGTAFIFISRSAYRNSATPINFIADLIQPKVKIDTTPSLEISHSGEIATDSKPKEKIQSEDNLRNADRNKQNEKQNFGILIKEVLRYFAELLQNFLKNES</sequence>
<dbReference type="Gene3D" id="2.60.40.10">
    <property type="entry name" value="Immunoglobulins"/>
    <property type="match status" value="3"/>
</dbReference>
<reference evidence="2 3" key="1">
    <citation type="journal article" date="2016" name="Nat. Commun.">
        <title>Thousands of microbial genomes shed light on interconnected biogeochemical processes in an aquifer system.</title>
        <authorList>
            <person name="Anantharaman K."/>
            <person name="Brown C.T."/>
            <person name="Hug L.A."/>
            <person name="Sharon I."/>
            <person name="Castelle C.J."/>
            <person name="Probst A.J."/>
            <person name="Thomas B.C."/>
            <person name="Singh A."/>
            <person name="Wilkins M.J."/>
            <person name="Karaoz U."/>
            <person name="Brodie E.L."/>
            <person name="Williams K.H."/>
            <person name="Hubbard S.S."/>
            <person name="Banfield J.F."/>
        </authorList>
    </citation>
    <scope>NUCLEOTIDE SEQUENCE [LARGE SCALE GENOMIC DNA]</scope>
</reference>
<evidence type="ECO:0000313" key="2">
    <source>
        <dbReference type="EMBL" id="OGW98729.1"/>
    </source>
</evidence>
<gene>
    <name evidence="2" type="ORF">A3G33_05500</name>
</gene>
<dbReference type="EMBL" id="MHFR01000031">
    <property type="protein sequence ID" value="OGW98729.1"/>
    <property type="molecule type" value="Genomic_DNA"/>
</dbReference>
<dbReference type="AlphaFoldDB" id="A0A1G1L1H4"/>
<feature type="region of interest" description="Disordered" evidence="1">
    <location>
        <begin position="408"/>
        <end position="439"/>
    </location>
</feature>
<feature type="compositionally biased region" description="Polar residues" evidence="1">
    <location>
        <begin position="409"/>
        <end position="418"/>
    </location>
</feature>
<evidence type="ECO:0000313" key="3">
    <source>
        <dbReference type="Proteomes" id="UP000178187"/>
    </source>
</evidence>
<proteinExistence type="predicted"/>
<evidence type="ECO:0000256" key="1">
    <source>
        <dbReference type="SAM" id="MobiDB-lite"/>
    </source>
</evidence>
<accession>A0A1G1L1H4</accession>
<comment type="caution">
    <text evidence="2">The sequence shown here is derived from an EMBL/GenBank/DDBJ whole genome shotgun (WGS) entry which is preliminary data.</text>
</comment>
<name>A0A1G1L1H4_9BACT</name>
<evidence type="ECO:0008006" key="4">
    <source>
        <dbReference type="Google" id="ProtNLM"/>
    </source>
</evidence>
<dbReference type="InterPro" id="IPR013783">
    <property type="entry name" value="Ig-like_fold"/>
</dbReference>
<dbReference type="Proteomes" id="UP000178187">
    <property type="component" value="Unassembled WGS sequence"/>
</dbReference>
<organism evidence="2 3">
    <name type="scientific">Candidatus Danuiimicrobium aquiferis</name>
    <dbReference type="NCBI Taxonomy" id="1801832"/>
    <lineage>
        <taxon>Bacteria</taxon>
        <taxon>Pseudomonadati</taxon>
        <taxon>Candidatus Omnitrophota</taxon>
        <taxon>Candidatus Danuiimicrobium</taxon>
    </lineage>
</organism>
<feature type="compositionally biased region" description="Basic and acidic residues" evidence="1">
    <location>
        <begin position="529"/>
        <end position="550"/>
    </location>
</feature>